<dbReference type="Proteomes" id="UP001430953">
    <property type="component" value="Unassembled WGS sequence"/>
</dbReference>
<name>A0AAW2G899_9HYME</name>
<accession>A0AAW2G899</accession>
<protein>
    <submittedName>
        <fullName evidence="1">Uncharacterized protein</fullName>
    </submittedName>
</protein>
<evidence type="ECO:0000313" key="2">
    <source>
        <dbReference type="Proteomes" id="UP001430953"/>
    </source>
</evidence>
<proteinExistence type="predicted"/>
<comment type="caution">
    <text evidence="1">The sequence shown here is derived from an EMBL/GenBank/DDBJ whole genome shotgun (WGS) entry which is preliminary data.</text>
</comment>
<gene>
    <name evidence="1" type="ORF">PUN28_005881</name>
</gene>
<dbReference type="EMBL" id="JADYXP020000005">
    <property type="protein sequence ID" value="KAL0123670.1"/>
    <property type="molecule type" value="Genomic_DNA"/>
</dbReference>
<keyword evidence="2" id="KW-1185">Reference proteome</keyword>
<dbReference type="AlphaFoldDB" id="A0AAW2G899"/>
<reference evidence="1 2" key="1">
    <citation type="submission" date="2023-03" db="EMBL/GenBank/DDBJ databases">
        <title>High recombination rates correlate with genetic variation in Cardiocondyla obscurior ants.</title>
        <authorList>
            <person name="Errbii M."/>
        </authorList>
    </citation>
    <scope>NUCLEOTIDE SEQUENCE [LARGE SCALE GENOMIC DNA]</scope>
    <source>
        <strain evidence="1">Alpha-2009</strain>
        <tissue evidence="1">Whole body</tissue>
    </source>
</reference>
<evidence type="ECO:0000313" key="1">
    <source>
        <dbReference type="EMBL" id="KAL0123670.1"/>
    </source>
</evidence>
<organism evidence="1 2">
    <name type="scientific">Cardiocondyla obscurior</name>
    <dbReference type="NCBI Taxonomy" id="286306"/>
    <lineage>
        <taxon>Eukaryota</taxon>
        <taxon>Metazoa</taxon>
        <taxon>Ecdysozoa</taxon>
        <taxon>Arthropoda</taxon>
        <taxon>Hexapoda</taxon>
        <taxon>Insecta</taxon>
        <taxon>Pterygota</taxon>
        <taxon>Neoptera</taxon>
        <taxon>Endopterygota</taxon>
        <taxon>Hymenoptera</taxon>
        <taxon>Apocrita</taxon>
        <taxon>Aculeata</taxon>
        <taxon>Formicoidea</taxon>
        <taxon>Formicidae</taxon>
        <taxon>Myrmicinae</taxon>
        <taxon>Cardiocondyla</taxon>
    </lineage>
</organism>
<sequence>MRTIIPVIKHACCRNHLRDCEPYKKKRKFNIFHPRLPKMTPRAVTHARQTTRIPPTSSAACAFRERLLRLLERKRPSCLTAIDGQKRPPHFFERD</sequence>